<evidence type="ECO:0000256" key="3">
    <source>
        <dbReference type="SAM" id="MobiDB-lite"/>
    </source>
</evidence>
<keyword evidence="5" id="KW-0808">Transferase</keyword>
<dbReference type="AlphaFoldDB" id="A0A4Q7L8L5"/>
<dbReference type="GO" id="GO:0004713">
    <property type="term" value="F:protein tyrosine kinase activity"/>
    <property type="evidence" value="ECO:0007669"/>
    <property type="project" value="TreeGrafter"/>
</dbReference>
<feature type="region of interest" description="Disordered" evidence="3">
    <location>
        <begin position="1"/>
        <end position="23"/>
    </location>
</feature>
<keyword evidence="2" id="KW-0067">ATP-binding</keyword>
<dbReference type="SUPFAM" id="SSF160246">
    <property type="entry name" value="EspE N-terminal domain-like"/>
    <property type="match status" value="1"/>
</dbReference>
<keyword evidence="5" id="KW-0418">Kinase</keyword>
<accession>A0A4Q7L8L5</accession>
<gene>
    <name evidence="5" type="ORF">EV685_4025</name>
</gene>
<feature type="domain" description="CobQ/CobB/MinD/ParA nucleotide binding" evidence="4">
    <location>
        <begin position="140"/>
        <end position="309"/>
    </location>
</feature>
<dbReference type="Proteomes" id="UP000293433">
    <property type="component" value="Unassembled WGS sequence"/>
</dbReference>
<dbReference type="InterPro" id="IPR002586">
    <property type="entry name" value="CobQ/CobB/MinD/ParA_Nub-bd_dom"/>
</dbReference>
<dbReference type="PANTHER" id="PTHR32309:SF13">
    <property type="entry name" value="FERRIC ENTEROBACTIN TRANSPORT PROTEIN FEPE"/>
    <property type="match status" value="1"/>
</dbReference>
<name>A0A4Q7L8L5_9BURK</name>
<dbReference type="EMBL" id="SGWV01000014">
    <property type="protein sequence ID" value="RZS46768.1"/>
    <property type="molecule type" value="Genomic_DNA"/>
</dbReference>
<dbReference type="NCBIfam" id="TIGR01007">
    <property type="entry name" value="eps_fam"/>
    <property type="match status" value="1"/>
</dbReference>
<proteinExistence type="predicted"/>
<organism evidence="5 6">
    <name type="scientific">Sphaerotilus mobilis</name>
    <dbReference type="NCBI Taxonomy" id="47994"/>
    <lineage>
        <taxon>Bacteria</taxon>
        <taxon>Pseudomonadati</taxon>
        <taxon>Pseudomonadota</taxon>
        <taxon>Betaproteobacteria</taxon>
        <taxon>Burkholderiales</taxon>
        <taxon>Sphaerotilaceae</taxon>
        <taxon>Sphaerotilus</taxon>
    </lineage>
</organism>
<dbReference type="PANTHER" id="PTHR32309">
    <property type="entry name" value="TYROSINE-PROTEIN KINASE"/>
    <property type="match status" value="1"/>
</dbReference>
<dbReference type="OrthoDB" id="9808257at2"/>
<evidence type="ECO:0000313" key="6">
    <source>
        <dbReference type="Proteomes" id="UP000293433"/>
    </source>
</evidence>
<evidence type="ECO:0000256" key="1">
    <source>
        <dbReference type="ARBA" id="ARBA00022741"/>
    </source>
</evidence>
<dbReference type="RefSeq" id="WP_130483833.1">
    <property type="nucleotide sequence ID" value="NZ_SGWV01000014.1"/>
</dbReference>
<dbReference type="InterPro" id="IPR027417">
    <property type="entry name" value="P-loop_NTPase"/>
</dbReference>
<dbReference type="InterPro" id="IPR050445">
    <property type="entry name" value="Bact_polysacc_biosynth/exp"/>
</dbReference>
<keyword evidence="1" id="KW-0547">Nucleotide-binding</keyword>
<evidence type="ECO:0000259" key="4">
    <source>
        <dbReference type="Pfam" id="PF01656"/>
    </source>
</evidence>
<dbReference type="GO" id="GO:0005886">
    <property type="term" value="C:plasma membrane"/>
    <property type="evidence" value="ECO:0007669"/>
    <property type="project" value="TreeGrafter"/>
</dbReference>
<protein>
    <submittedName>
        <fullName evidence="5">Chain length determinant protein tyrosine kinase EpsG</fullName>
    </submittedName>
</protein>
<sequence length="309" mass="33624">MSNAARQPQAFHRGPQLVHNANATEDVHSRFEEERSIGDIIRQTKNLSEDQVNAILEHQRTNGVRFGEAAVALGLASDSDVVFALSQQFHYPFTPEERRATHAELVTAAQPFSHQSEAFRAIRSQLMMRVFNPAEPKRALAVISPDAGDGKTFFVANLGVTLAQLGGRTLVVDADLRGPRLHQVFGVPNNSGLSGILSGRQEDNVIYQAPDIPSLYVMPVGVTPPNPLELLERPAFRLLMNELLRKFDHVVVDTPAAVYGSDAPVIASKCGAALVLARKDRTRLNHLQDLTATVGASTAKLAGVIVNEF</sequence>
<evidence type="ECO:0000256" key="2">
    <source>
        <dbReference type="ARBA" id="ARBA00022840"/>
    </source>
</evidence>
<dbReference type="Gene3D" id="3.40.50.300">
    <property type="entry name" value="P-loop containing nucleotide triphosphate hydrolases"/>
    <property type="match status" value="1"/>
</dbReference>
<dbReference type="CDD" id="cd05387">
    <property type="entry name" value="BY-kinase"/>
    <property type="match status" value="1"/>
</dbReference>
<reference evidence="5 6" key="1">
    <citation type="submission" date="2019-02" db="EMBL/GenBank/DDBJ databases">
        <title>Genomic Encyclopedia of Type Strains, Phase IV (KMG-IV): sequencing the most valuable type-strain genomes for metagenomic binning, comparative biology and taxonomic classification.</title>
        <authorList>
            <person name="Goeker M."/>
        </authorList>
    </citation>
    <scope>NUCLEOTIDE SEQUENCE [LARGE SCALE GENOMIC DNA]</scope>
    <source>
        <strain evidence="5 6">DSM 10617</strain>
    </source>
</reference>
<dbReference type="InterPro" id="IPR005702">
    <property type="entry name" value="Wzc-like_C"/>
</dbReference>
<dbReference type="Pfam" id="PF01656">
    <property type="entry name" value="CbiA"/>
    <property type="match status" value="1"/>
</dbReference>
<evidence type="ECO:0000313" key="5">
    <source>
        <dbReference type="EMBL" id="RZS46768.1"/>
    </source>
</evidence>
<dbReference type="InterPro" id="IPR037257">
    <property type="entry name" value="T2SS_E_N_sf"/>
</dbReference>
<dbReference type="GO" id="GO:0005524">
    <property type="term" value="F:ATP binding"/>
    <property type="evidence" value="ECO:0007669"/>
    <property type="project" value="UniProtKB-KW"/>
</dbReference>
<dbReference type="SUPFAM" id="SSF52540">
    <property type="entry name" value="P-loop containing nucleoside triphosphate hydrolases"/>
    <property type="match status" value="1"/>
</dbReference>
<comment type="caution">
    <text evidence="5">The sequence shown here is derived from an EMBL/GenBank/DDBJ whole genome shotgun (WGS) entry which is preliminary data.</text>
</comment>
<keyword evidence="6" id="KW-1185">Reference proteome</keyword>